<gene>
    <name evidence="2" type="ORF">NCR95_03530</name>
</gene>
<evidence type="ECO:0000313" key="2">
    <source>
        <dbReference type="EMBL" id="MCL9819246.1"/>
    </source>
</evidence>
<name>A0ABT0TTJ9_9HELI</name>
<sequence>MKEYILLHNDFYPKSAFILTENLKKLCQKLQIPIAGIQKIACENRLLPFVDELKYYGQILRALVEAQKKESKLLVYDSQTLLGILEFFRKYYEDLEFKEQLLKDFGIEVDILELEKCFIFMPEVILQNIKGLHKKRRWEGFKCAFLLDRELEKIVRDYYLIEEFENILGLKILTFYKDSLDYLLLSNKRLAHKMGGRDYYEMVDCGVDCIITPNIGNFELLDRNAHENKRASGRDDLEIPLLFISQIFLALFEEFGASDLLFDQHIIAPKML</sequence>
<organism evidence="2 3">
    <name type="scientific">Helicobacter colisuis</name>
    <dbReference type="NCBI Taxonomy" id="2949739"/>
    <lineage>
        <taxon>Bacteria</taxon>
        <taxon>Pseudomonadati</taxon>
        <taxon>Campylobacterota</taxon>
        <taxon>Epsilonproteobacteria</taxon>
        <taxon>Campylobacterales</taxon>
        <taxon>Helicobacteraceae</taxon>
        <taxon>Helicobacter</taxon>
    </lineage>
</organism>
<proteinExistence type="predicted"/>
<dbReference type="Pfam" id="PF22196">
    <property type="entry name" value="HdrB-like_C"/>
    <property type="match status" value="1"/>
</dbReference>
<dbReference type="EMBL" id="JAMOKX010000002">
    <property type="protein sequence ID" value="MCL9819246.1"/>
    <property type="molecule type" value="Genomic_DNA"/>
</dbReference>
<comment type="caution">
    <text evidence="2">The sequence shown here is derived from an EMBL/GenBank/DDBJ whole genome shotgun (WGS) entry which is preliminary data.</text>
</comment>
<feature type="domain" description="HdrB-like C-terminal" evidence="1">
    <location>
        <begin position="181"/>
        <end position="265"/>
    </location>
</feature>
<accession>A0ABT0TTJ9</accession>
<evidence type="ECO:0000259" key="1">
    <source>
        <dbReference type="Pfam" id="PF22196"/>
    </source>
</evidence>
<protein>
    <recommendedName>
        <fullName evidence="1">HdrB-like C-terminal domain-containing protein</fullName>
    </recommendedName>
</protein>
<dbReference type="Proteomes" id="UP001057522">
    <property type="component" value="Unassembled WGS sequence"/>
</dbReference>
<dbReference type="Gene3D" id="3.40.50.11810">
    <property type="match status" value="1"/>
</dbReference>
<evidence type="ECO:0000313" key="3">
    <source>
        <dbReference type="Proteomes" id="UP001057522"/>
    </source>
</evidence>
<dbReference type="RefSeq" id="WP_250603872.1">
    <property type="nucleotide sequence ID" value="NZ_JAMOKX010000002.1"/>
</dbReference>
<keyword evidence="3" id="KW-1185">Reference proteome</keyword>
<dbReference type="InterPro" id="IPR054018">
    <property type="entry name" value="HdrB-like_C"/>
</dbReference>
<reference evidence="2" key="1">
    <citation type="submission" date="2022-06" db="EMBL/GenBank/DDBJ databases">
        <title>Helicobacter colisuis sp. nov.</title>
        <authorList>
            <person name="Papic B."/>
            <person name="Gruntar I."/>
        </authorList>
    </citation>
    <scope>NUCLEOTIDE SEQUENCE</scope>
    <source>
        <strain evidence="2">11154-15</strain>
    </source>
</reference>